<feature type="region of interest" description="Disordered" evidence="1">
    <location>
        <begin position="51"/>
        <end position="119"/>
    </location>
</feature>
<gene>
    <name evidence="2" type="ORF">PPTG_25054</name>
</gene>
<feature type="compositionally biased region" description="Polar residues" evidence="1">
    <location>
        <begin position="76"/>
        <end position="88"/>
    </location>
</feature>
<feature type="compositionally biased region" description="Low complexity" evidence="1">
    <location>
        <begin position="55"/>
        <end position="68"/>
    </location>
</feature>
<organism evidence="2 3">
    <name type="scientific">Phytophthora nicotianae (strain INRA-310)</name>
    <name type="common">Phytophthora parasitica</name>
    <dbReference type="NCBI Taxonomy" id="761204"/>
    <lineage>
        <taxon>Eukaryota</taxon>
        <taxon>Sar</taxon>
        <taxon>Stramenopiles</taxon>
        <taxon>Oomycota</taxon>
        <taxon>Peronosporomycetes</taxon>
        <taxon>Peronosporales</taxon>
        <taxon>Peronosporaceae</taxon>
        <taxon>Phytophthora</taxon>
    </lineage>
</organism>
<evidence type="ECO:0000313" key="2">
    <source>
        <dbReference type="EMBL" id="ETM97141.1"/>
    </source>
</evidence>
<evidence type="ECO:0000313" key="3">
    <source>
        <dbReference type="Proteomes" id="UP000018817"/>
    </source>
</evidence>
<sequence length="119" mass="13531">MAFHARLRELMHEGWKSQQSTGLSYGSLLFHSENPESNADAFDVVSDELREQQRLRQGSSGESRSSAAAREHSEQGNTNSDGNHSLPNDSERSSNEVLDRNAPQRKNMARIHVEQYRYQ</sequence>
<dbReference type="Proteomes" id="UP000018817">
    <property type="component" value="Unassembled WGS sequence"/>
</dbReference>
<reference evidence="3" key="1">
    <citation type="submission" date="2011-12" db="EMBL/GenBank/DDBJ databases">
        <authorList>
            <consortium name="The Broad Institute Genome Sequencing Platform"/>
            <person name="Russ C."/>
            <person name="Tyler B."/>
            <person name="Panabieres F."/>
            <person name="Shan W."/>
            <person name="Tripathy S."/>
            <person name="Grunwald N."/>
            <person name="Machado M."/>
            <person name="Young S.K."/>
            <person name="Zeng Q."/>
            <person name="Gargeya S."/>
            <person name="Fitzgerald M."/>
            <person name="Haas B."/>
            <person name="Abouelleil A."/>
            <person name="Alvarado L."/>
            <person name="Arachchi H.M."/>
            <person name="Berlin A."/>
            <person name="Chapman S.B."/>
            <person name="Gearin G."/>
            <person name="Goldberg J."/>
            <person name="Griggs A."/>
            <person name="Gujja S."/>
            <person name="Hansen M."/>
            <person name="Heiman D."/>
            <person name="Howarth C."/>
            <person name="Larimer J."/>
            <person name="Lui A."/>
            <person name="MacDonald P.J.P."/>
            <person name="McCowen C."/>
            <person name="Montmayeur A."/>
            <person name="Murphy C."/>
            <person name="Neiman D."/>
            <person name="Pearson M."/>
            <person name="Priest M."/>
            <person name="Roberts A."/>
            <person name="Saif S."/>
            <person name="Shea T."/>
            <person name="Sisk P."/>
            <person name="Stolte C."/>
            <person name="Sykes S."/>
            <person name="Wortman J."/>
            <person name="Nusbaum C."/>
            <person name="Birren B."/>
        </authorList>
    </citation>
    <scope>NUCLEOTIDE SEQUENCE [LARGE SCALE GENOMIC DNA]</scope>
    <source>
        <strain evidence="3">INRA-310</strain>
    </source>
</reference>
<accession>W2P8H0</accession>
<dbReference type="VEuPathDB" id="FungiDB:PPTG_25054"/>
<reference evidence="2 3" key="2">
    <citation type="submission" date="2013-11" db="EMBL/GenBank/DDBJ databases">
        <title>The Genome Sequence of Phytophthora parasitica INRA-310.</title>
        <authorList>
            <consortium name="The Broad Institute Genomics Platform"/>
            <person name="Russ C."/>
            <person name="Tyler B."/>
            <person name="Panabieres F."/>
            <person name="Shan W."/>
            <person name="Tripathy S."/>
            <person name="Grunwald N."/>
            <person name="Machado M."/>
            <person name="Johnson C.S."/>
            <person name="Arredondo F."/>
            <person name="Hong C."/>
            <person name="Coffey M."/>
            <person name="Young S.K."/>
            <person name="Zeng Q."/>
            <person name="Gargeya S."/>
            <person name="Fitzgerald M."/>
            <person name="Abouelleil A."/>
            <person name="Alvarado L."/>
            <person name="Chapman S.B."/>
            <person name="Gainer-Dewar J."/>
            <person name="Goldberg J."/>
            <person name="Griggs A."/>
            <person name="Gujja S."/>
            <person name="Hansen M."/>
            <person name="Howarth C."/>
            <person name="Imamovic A."/>
            <person name="Ireland A."/>
            <person name="Larimer J."/>
            <person name="McCowan C."/>
            <person name="Murphy C."/>
            <person name="Pearson M."/>
            <person name="Poon T.W."/>
            <person name="Priest M."/>
            <person name="Roberts A."/>
            <person name="Saif S."/>
            <person name="Shea T."/>
            <person name="Sykes S."/>
            <person name="Wortman J."/>
            <person name="Nusbaum C."/>
            <person name="Birren B."/>
        </authorList>
    </citation>
    <scope>NUCLEOTIDE SEQUENCE [LARGE SCALE GENOMIC DNA]</scope>
    <source>
        <strain evidence="2 3">INRA-310</strain>
    </source>
</reference>
<dbReference type="OMA" id="MAFHARL"/>
<evidence type="ECO:0000256" key="1">
    <source>
        <dbReference type="SAM" id="MobiDB-lite"/>
    </source>
</evidence>
<dbReference type="RefSeq" id="XP_008917562.1">
    <property type="nucleotide sequence ID" value="XM_008919314.1"/>
</dbReference>
<dbReference type="EMBL" id="KI670266">
    <property type="protein sequence ID" value="ETM97141.1"/>
    <property type="molecule type" value="Genomic_DNA"/>
</dbReference>
<feature type="compositionally biased region" description="Basic and acidic residues" evidence="1">
    <location>
        <begin position="89"/>
        <end position="99"/>
    </location>
</feature>
<dbReference type="AlphaFoldDB" id="W2P8H0"/>
<protein>
    <submittedName>
        <fullName evidence="2">Uncharacterized protein</fullName>
    </submittedName>
</protein>
<name>W2P8H0_PHYN3</name>
<dbReference type="GeneID" id="20193653"/>
<proteinExistence type="predicted"/>